<feature type="coiled-coil region" evidence="4">
    <location>
        <begin position="669"/>
        <end position="756"/>
    </location>
</feature>
<dbReference type="InterPro" id="IPR006955">
    <property type="entry name" value="Uso1_p115_C"/>
</dbReference>
<comment type="subcellular location">
    <subcellularLocation>
        <location evidence="1">Golgi apparatus</location>
    </subcellularLocation>
</comment>
<dbReference type="GO" id="GO:0006888">
    <property type="term" value="P:endoplasmic reticulum to Golgi vesicle-mediated transport"/>
    <property type="evidence" value="ECO:0007669"/>
    <property type="project" value="TreeGrafter"/>
</dbReference>
<evidence type="ECO:0000256" key="4">
    <source>
        <dbReference type="SAM" id="Coils"/>
    </source>
</evidence>
<dbReference type="PANTHER" id="PTHR10013">
    <property type="entry name" value="GENERAL VESICULAR TRANSPORT FACTOR P115"/>
    <property type="match status" value="1"/>
</dbReference>
<evidence type="ECO:0000256" key="1">
    <source>
        <dbReference type="ARBA" id="ARBA00004555"/>
    </source>
</evidence>
<evidence type="ECO:0000256" key="5">
    <source>
        <dbReference type="SAM" id="MobiDB-lite"/>
    </source>
</evidence>
<dbReference type="GO" id="GO:0012507">
    <property type="term" value="C:ER to Golgi transport vesicle membrane"/>
    <property type="evidence" value="ECO:0007669"/>
    <property type="project" value="TreeGrafter"/>
</dbReference>
<dbReference type="GO" id="GO:0006886">
    <property type="term" value="P:intracellular protein transport"/>
    <property type="evidence" value="ECO:0007669"/>
    <property type="project" value="InterPro"/>
</dbReference>
<dbReference type="Gene3D" id="1.10.287.1490">
    <property type="match status" value="1"/>
</dbReference>
<evidence type="ECO:0000256" key="3">
    <source>
        <dbReference type="ARBA" id="ARBA00023054"/>
    </source>
</evidence>
<dbReference type="InterPro" id="IPR024095">
    <property type="entry name" value="Vesicle_P115"/>
</dbReference>
<dbReference type="Pfam" id="PF04871">
    <property type="entry name" value="Uso1_p115_C"/>
    <property type="match status" value="1"/>
</dbReference>
<dbReference type="PANTHER" id="PTHR10013:SF0">
    <property type="entry name" value="GENERAL VESICULAR TRANSPORT FACTOR P115"/>
    <property type="match status" value="1"/>
</dbReference>
<comment type="caution">
    <text evidence="6">The sequence shown here is derived from an EMBL/GenBank/DDBJ whole genome shotgun (WGS) entry which is preliminary data.</text>
</comment>
<feature type="compositionally biased region" description="Basic and acidic residues" evidence="5">
    <location>
        <begin position="1098"/>
        <end position="1108"/>
    </location>
</feature>
<evidence type="ECO:0000313" key="6">
    <source>
        <dbReference type="EMBL" id="GFF14502.1"/>
    </source>
</evidence>
<feature type="region of interest" description="Disordered" evidence="5">
    <location>
        <begin position="953"/>
        <end position="1084"/>
    </location>
</feature>
<reference evidence="6 7" key="1">
    <citation type="submission" date="2020-01" db="EMBL/GenBank/DDBJ databases">
        <title>Aspergillus terreus IFO 6365 whole genome shotgun sequence.</title>
        <authorList>
            <person name="Kanamasa S."/>
            <person name="Takahashi H."/>
        </authorList>
    </citation>
    <scope>NUCLEOTIDE SEQUENCE [LARGE SCALE GENOMIC DNA]</scope>
    <source>
        <strain evidence="6 7">IFO 6365</strain>
    </source>
</reference>
<dbReference type="AlphaFoldDB" id="A0A5M3YSA2"/>
<dbReference type="FunFam" id="1.25.10.10:FF:000296">
    <property type="entry name" value="Related to transport protein USO1"/>
    <property type="match status" value="1"/>
</dbReference>
<feature type="region of interest" description="Disordered" evidence="5">
    <location>
        <begin position="1098"/>
        <end position="1130"/>
    </location>
</feature>
<dbReference type="InterPro" id="IPR011989">
    <property type="entry name" value="ARM-like"/>
</dbReference>
<dbReference type="OrthoDB" id="198977at2759"/>
<dbReference type="GO" id="GO:0005783">
    <property type="term" value="C:endoplasmic reticulum"/>
    <property type="evidence" value="ECO:0007669"/>
    <property type="project" value="TreeGrafter"/>
</dbReference>
<keyword evidence="2" id="KW-0333">Golgi apparatus</keyword>
<dbReference type="GO" id="GO:0048280">
    <property type="term" value="P:vesicle fusion with Golgi apparatus"/>
    <property type="evidence" value="ECO:0007669"/>
    <property type="project" value="InterPro"/>
</dbReference>
<protein>
    <submittedName>
        <fullName evidence="6">Intracellular protein transport protein</fullName>
    </submittedName>
</protein>
<gene>
    <name evidence="6" type="ORF">ATEIFO6365_0003056800</name>
</gene>
<organism evidence="6 7">
    <name type="scientific">Aspergillus terreus</name>
    <dbReference type="NCBI Taxonomy" id="33178"/>
    <lineage>
        <taxon>Eukaryota</taxon>
        <taxon>Fungi</taxon>
        <taxon>Dikarya</taxon>
        <taxon>Ascomycota</taxon>
        <taxon>Pezizomycotina</taxon>
        <taxon>Eurotiomycetes</taxon>
        <taxon>Eurotiomycetidae</taxon>
        <taxon>Eurotiales</taxon>
        <taxon>Aspergillaceae</taxon>
        <taxon>Aspergillus</taxon>
        <taxon>Aspergillus subgen. Circumdati</taxon>
    </lineage>
</organism>
<dbReference type="SUPFAM" id="SSF48371">
    <property type="entry name" value="ARM repeat"/>
    <property type="match status" value="1"/>
</dbReference>
<dbReference type="GO" id="GO:0005795">
    <property type="term" value="C:Golgi stack"/>
    <property type="evidence" value="ECO:0007669"/>
    <property type="project" value="TreeGrafter"/>
</dbReference>
<dbReference type="Gene3D" id="1.25.10.10">
    <property type="entry name" value="Leucine-rich Repeat Variant"/>
    <property type="match status" value="1"/>
</dbReference>
<accession>A0A5M3YSA2</accession>
<name>A0A5M3YSA2_ASPTE</name>
<dbReference type="Proteomes" id="UP000452235">
    <property type="component" value="Unassembled WGS sequence"/>
</dbReference>
<feature type="compositionally biased region" description="Acidic residues" evidence="5">
    <location>
        <begin position="1112"/>
        <end position="1130"/>
    </location>
</feature>
<evidence type="ECO:0000313" key="7">
    <source>
        <dbReference type="Proteomes" id="UP000452235"/>
    </source>
</evidence>
<dbReference type="GO" id="GO:0000139">
    <property type="term" value="C:Golgi membrane"/>
    <property type="evidence" value="ECO:0007669"/>
    <property type="project" value="InterPro"/>
</dbReference>
<keyword evidence="3 4" id="KW-0175">Coiled coil</keyword>
<dbReference type="InterPro" id="IPR016024">
    <property type="entry name" value="ARM-type_fold"/>
</dbReference>
<sequence length="1130" mass="126974">MFRILESQAPAKQTATDTINTLTNRLQSATLLEDRRAAIQGLRSFAKTYPASVASGALRPLINSLRDDREDVDTLKVVLETLLMLFSPDETSPEASDEIALWLSDEFTQRQDNITALLDLLDTRDFYSRLYSLQLMFQISSARPERTQECILTAPLGIPRLVTALGDVREPVRNEALLLLIALTPASEEFQKLVAFENAFELIFALIEAEGALSHGSEVVEDCLSLLANLLRLNISNQSYFRETGCVKNLTKLLADANQEQESEESTPQWTLASRDKNIWGLLVIVQLFLVRGAVNTAANQLAFWNNGIMEQALSVAFGQKFSVNVTSKALATCADLIRGNQPLQEQFGDVEVVWGSQPAEGAANGVQRINVIEALLKLSLEPAPIQFLDARLAACECVKAFFTNHSGIRIHVLRRAIDGHISGQDQIPNILTVLLTPPESRGNADPYQTWMAAVLLFHLLFENAEAKSIAMSVTEGDAENGEEVITCIQTIVGNLITGMQRGDDERISLGYLMLLCGWLFEEPDAVNDFLQEGSSIQSLLQEIKHRNVSNVLLSGLSTVLLGIVYEFSSKDSPIPRKTLHKLLIEQLGREQYIDKITRLREAPPVRDFEVLPQTVGGQYEGGLPEIFFDRMFVDFLKDNFGRLIRAIDREPGLEISVITNGVERGVSRELVDSLKADLEEKLQSLQKMESDILILQNKFEHEQLEHRKTKESTNMEAARVQQAYEALQRSHEQELSALEEQHQFARNELLKQHGEQLRAIDRQLKETSSDYERKSQKVREHHEAEVADYQKKIRSLESELARIKDQNTSEVASLNATIQTLKADADKAKQQHVAEILDLQGTIQELQSELNASKERHAVEVSDLNKTVQKLQSEIESVEGKRTAEVSSLNETVQKLQSEVDAGKAKNEVELAELNSKNKSLQKELTSIQEKSVQDIEAVREEYSTKCSALEKKVREAESKANTTKDDTEKSSKALEEMRKELEKARSAAKEKEETRKALEETRQELEKARSGAKERDDTQKVLEETRQELEKAKSEAKAKEEADNAAQSNLQALEELRKELEKAKSEAKEKEEARKAAQSELEDLLIVFGDLEAKRNEDKKRLKDLGQEVSEAEDDDDDDDDDDEEDED</sequence>
<dbReference type="GO" id="GO:0048211">
    <property type="term" value="P:Golgi vesicle docking"/>
    <property type="evidence" value="ECO:0007669"/>
    <property type="project" value="TreeGrafter"/>
</dbReference>
<dbReference type="Pfam" id="PF04869">
    <property type="entry name" value="Uso1_p115_head"/>
    <property type="match status" value="1"/>
</dbReference>
<feature type="compositionally biased region" description="Basic and acidic residues" evidence="5">
    <location>
        <begin position="953"/>
        <end position="1044"/>
    </location>
</feature>
<evidence type="ECO:0000256" key="2">
    <source>
        <dbReference type="ARBA" id="ARBA00023034"/>
    </source>
</evidence>
<proteinExistence type="predicted"/>
<dbReference type="EMBL" id="BLJY01000003">
    <property type="protein sequence ID" value="GFF14502.1"/>
    <property type="molecule type" value="Genomic_DNA"/>
</dbReference>
<keyword evidence="7" id="KW-1185">Reference proteome</keyword>
<feature type="compositionally biased region" description="Basic and acidic residues" evidence="5">
    <location>
        <begin position="1056"/>
        <end position="1079"/>
    </location>
</feature>
<dbReference type="InterPro" id="IPR006953">
    <property type="entry name" value="Vesicle_Uso1_P115_head"/>
</dbReference>